<dbReference type="EMBL" id="LOSJ02000001">
    <property type="protein sequence ID" value="PNM63523.1"/>
    <property type="molecule type" value="Genomic_DNA"/>
</dbReference>
<dbReference type="HAMAP" id="MF_00417">
    <property type="entry name" value="Pyrrolid_peptidase"/>
    <property type="match status" value="1"/>
</dbReference>
<keyword evidence="7 9" id="KW-0378">Hydrolase</keyword>
<evidence type="ECO:0000256" key="7">
    <source>
        <dbReference type="ARBA" id="ARBA00022801"/>
    </source>
</evidence>
<proteinExistence type="inferred from homology"/>
<dbReference type="PROSITE" id="PS01334">
    <property type="entry name" value="PYRASE_CYS"/>
    <property type="match status" value="1"/>
</dbReference>
<evidence type="ECO:0000256" key="5">
    <source>
        <dbReference type="ARBA" id="ARBA00022490"/>
    </source>
</evidence>
<evidence type="ECO:0000256" key="2">
    <source>
        <dbReference type="ARBA" id="ARBA00002280"/>
    </source>
</evidence>
<feature type="active site" evidence="9">
    <location>
        <position position="167"/>
    </location>
</feature>
<dbReference type="InterPro" id="IPR033694">
    <property type="entry name" value="PGPEP1_Cys_AS"/>
</dbReference>
<dbReference type="Gene3D" id="3.40.630.20">
    <property type="entry name" value="Peptidase C15, pyroglutamyl peptidase I-like"/>
    <property type="match status" value="1"/>
</dbReference>
<comment type="subunit">
    <text evidence="9">Homotetramer.</text>
</comment>
<dbReference type="PIRSF" id="PIRSF015592">
    <property type="entry name" value="Prld-crbxl_pptds"/>
    <property type="match status" value="1"/>
</dbReference>
<keyword evidence="5 9" id="KW-0963">Cytoplasm</keyword>
<dbReference type="InterPro" id="IPR000816">
    <property type="entry name" value="Peptidase_C15"/>
</dbReference>
<reference evidence="11" key="1">
    <citation type="submission" date="2017-12" db="EMBL/GenBank/DDBJ databases">
        <title>FDA dAtabase for Regulatory Grade micrObial Sequences (FDA-ARGOS): Supporting development and validation of Infectious Disease Dx tests.</title>
        <authorList>
            <person name="Hoffmann M."/>
            <person name="Allard M."/>
            <person name="Evans P."/>
            <person name="Brown E."/>
            <person name="Tallon L.J."/>
            <person name="Sadzewicz L."/>
            <person name="Sengamalay N."/>
            <person name="Ott S."/>
            <person name="Godinez A."/>
            <person name="Nagaraj S."/>
            <person name="Vavikolanu K."/>
            <person name="Aluvathingal J."/>
            <person name="Nadendla S."/>
            <person name="Hobson J."/>
            <person name="Sichtig H."/>
        </authorList>
    </citation>
    <scope>NUCLEOTIDE SEQUENCE [LARGE SCALE GENOMIC DNA]</scope>
    <source>
        <strain evidence="11">FDAARGOS_113</strain>
    </source>
</reference>
<dbReference type="GO" id="GO:0006508">
    <property type="term" value="P:proteolysis"/>
    <property type="evidence" value="ECO:0007669"/>
    <property type="project" value="UniProtKB-KW"/>
</dbReference>
<dbReference type="FunFam" id="3.40.630.20:FF:000001">
    <property type="entry name" value="Pyrrolidone-carboxylate peptidase"/>
    <property type="match status" value="1"/>
</dbReference>
<comment type="catalytic activity">
    <reaction evidence="1 9 10">
        <text>Release of an N-terminal pyroglutamyl group from a polypeptide, the second amino acid generally not being Pro.</text>
        <dbReference type="EC" id="3.4.19.3"/>
    </reaction>
</comment>
<dbReference type="Pfam" id="PF01470">
    <property type="entry name" value="Peptidase_C15"/>
    <property type="match status" value="1"/>
</dbReference>
<dbReference type="EC" id="3.4.19.3" evidence="9"/>
<dbReference type="AlphaFoldDB" id="A0A2J9VIB5"/>
<evidence type="ECO:0000256" key="4">
    <source>
        <dbReference type="ARBA" id="ARBA00006641"/>
    </source>
</evidence>
<dbReference type="InterPro" id="IPR036440">
    <property type="entry name" value="Peptidase_C15-like_sf"/>
</dbReference>
<dbReference type="STRING" id="674.VM_19490"/>
<dbReference type="GO" id="GO:0016920">
    <property type="term" value="F:pyroglutamyl-peptidase activity"/>
    <property type="evidence" value="ECO:0007669"/>
    <property type="project" value="UniProtKB-UniRule"/>
</dbReference>
<dbReference type="PRINTS" id="PR00706">
    <property type="entry name" value="PYROGLUPTASE"/>
</dbReference>
<name>A0A2J9VIB5_VIBMI</name>
<dbReference type="SUPFAM" id="SSF53182">
    <property type="entry name" value="Pyrrolidone carboxyl peptidase (pyroglutamate aminopeptidase)"/>
    <property type="match status" value="1"/>
</dbReference>
<gene>
    <name evidence="9 11" type="primary">pcp</name>
    <name evidence="11" type="ORF">AL544_000645</name>
</gene>
<evidence type="ECO:0000256" key="1">
    <source>
        <dbReference type="ARBA" id="ARBA00001770"/>
    </source>
</evidence>
<evidence type="ECO:0000256" key="8">
    <source>
        <dbReference type="ARBA" id="ARBA00022807"/>
    </source>
</evidence>
<evidence type="ECO:0000256" key="3">
    <source>
        <dbReference type="ARBA" id="ARBA00004496"/>
    </source>
</evidence>
<feature type="active site" evidence="9 10">
    <location>
        <position position="144"/>
    </location>
</feature>
<dbReference type="Proteomes" id="UP000053748">
    <property type="component" value="Unassembled WGS sequence"/>
</dbReference>
<evidence type="ECO:0000313" key="11">
    <source>
        <dbReference type="EMBL" id="PNM63523.1"/>
    </source>
</evidence>
<feature type="active site" evidence="9">
    <location>
        <position position="81"/>
    </location>
</feature>
<dbReference type="PANTHER" id="PTHR23402:SF1">
    <property type="entry name" value="PYROGLUTAMYL-PEPTIDASE I"/>
    <property type="match status" value="1"/>
</dbReference>
<dbReference type="OrthoDB" id="9779738at2"/>
<dbReference type="PANTHER" id="PTHR23402">
    <property type="entry name" value="PROTEASE FAMILY C15 PYROGLUTAMYL-PEPTIDASE I-RELATED"/>
    <property type="match status" value="1"/>
</dbReference>
<comment type="similarity">
    <text evidence="4 9">Belongs to the peptidase C15 family.</text>
</comment>
<protein>
    <recommendedName>
        <fullName evidence="9">Pyrrolidone-carboxylate peptidase</fullName>
        <ecNumber evidence="9">3.4.19.3</ecNumber>
    </recommendedName>
    <alternativeName>
        <fullName evidence="9">5-oxoprolyl-peptidase</fullName>
    </alternativeName>
    <alternativeName>
        <fullName evidence="9">Pyroglutamyl-peptidase I</fullName>
        <shortName evidence="9">PGP-I</shortName>
        <shortName evidence="9">Pyrase</shortName>
    </alternativeName>
</protein>
<comment type="function">
    <text evidence="2 9">Removes 5-oxoproline from various penultimate amino acid residues except L-proline.</text>
</comment>
<dbReference type="GO" id="GO:0005829">
    <property type="term" value="C:cytosol"/>
    <property type="evidence" value="ECO:0007669"/>
    <property type="project" value="InterPro"/>
</dbReference>
<comment type="caution">
    <text evidence="11">The sequence shown here is derived from an EMBL/GenBank/DDBJ whole genome shotgun (WGS) entry which is preliminary data.</text>
</comment>
<evidence type="ECO:0000313" key="12">
    <source>
        <dbReference type="Proteomes" id="UP000053748"/>
    </source>
</evidence>
<dbReference type="NCBIfam" id="NF009676">
    <property type="entry name" value="PRK13197.1"/>
    <property type="match status" value="1"/>
</dbReference>
<evidence type="ECO:0000256" key="9">
    <source>
        <dbReference type="HAMAP-Rule" id="MF_00417"/>
    </source>
</evidence>
<keyword evidence="6 9" id="KW-0645">Protease</keyword>
<dbReference type="InterPro" id="IPR029762">
    <property type="entry name" value="PGP-I_bact-type"/>
</dbReference>
<evidence type="ECO:0000256" key="6">
    <source>
        <dbReference type="ARBA" id="ARBA00022670"/>
    </source>
</evidence>
<dbReference type="CDD" id="cd00501">
    <property type="entry name" value="Peptidase_C15"/>
    <property type="match status" value="1"/>
</dbReference>
<dbReference type="RefSeq" id="WP_000558648.1">
    <property type="nucleotide sequence ID" value="NZ_CAWMSS010000002.1"/>
</dbReference>
<organism evidence="11 12">
    <name type="scientific">Vibrio mimicus</name>
    <dbReference type="NCBI Taxonomy" id="674"/>
    <lineage>
        <taxon>Bacteria</taxon>
        <taxon>Pseudomonadati</taxon>
        <taxon>Pseudomonadota</taxon>
        <taxon>Gammaproteobacteria</taxon>
        <taxon>Vibrionales</taxon>
        <taxon>Vibrionaceae</taxon>
        <taxon>Vibrio</taxon>
    </lineage>
</organism>
<keyword evidence="8 9" id="KW-0788">Thiol protease</keyword>
<comment type="subcellular location">
    <subcellularLocation>
        <location evidence="3 9">Cytoplasm</location>
    </subcellularLocation>
</comment>
<keyword evidence="12" id="KW-1185">Reference proteome</keyword>
<dbReference type="NCBIfam" id="TIGR00504">
    <property type="entry name" value="pyro_pdase"/>
    <property type="match status" value="1"/>
</dbReference>
<accession>A0A2J9VIB5</accession>
<dbReference type="InterPro" id="IPR016125">
    <property type="entry name" value="Peptidase_C15-like"/>
</dbReference>
<evidence type="ECO:0000256" key="10">
    <source>
        <dbReference type="PROSITE-ProRule" id="PRU10077"/>
    </source>
</evidence>
<sequence>MHWIIVTGFEPFGGESVNPSWQLAKQLDGWQPNEDCTVKAIELPCVFDESIERLNHALAQYQPCLVLALGQAGGRSAFSLEKVAINYNDARIADNAGQQPIDTATIPDGPTAYFSTLPLKAIVHALHQQHIPAEISYSAGTYVCNHLFYGLMHALKDQPKVRAGFIHIPLSPQQACQHKAPSMSIEMGVEAVKTTIDIALTQHEDMLISLGNLN</sequence>